<feature type="domain" description="Beta-lactamase-related" evidence="1">
    <location>
        <begin position="5"/>
        <end position="293"/>
    </location>
</feature>
<dbReference type="SUPFAM" id="SSF56601">
    <property type="entry name" value="beta-lactamase/transpeptidase-like"/>
    <property type="match status" value="1"/>
</dbReference>
<keyword evidence="3" id="KW-1185">Reference proteome</keyword>
<name>A0ABW2UFV3_9BACT</name>
<evidence type="ECO:0000313" key="2">
    <source>
        <dbReference type="EMBL" id="MFC7671316.1"/>
    </source>
</evidence>
<gene>
    <name evidence="2" type="ORF">ACFQT0_30850</name>
</gene>
<dbReference type="Gene3D" id="3.40.710.10">
    <property type="entry name" value="DD-peptidase/beta-lactamase superfamily"/>
    <property type="match status" value="1"/>
</dbReference>
<evidence type="ECO:0000313" key="3">
    <source>
        <dbReference type="Proteomes" id="UP001596513"/>
    </source>
</evidence>
<comment type="caution">
    <text evidence="2">The sequence shown here is derived from an EMBL/GenBank/DDBJ whole genome shotgun (WGS) entry which is preliminary data.</text>
</comment>
<evidence type="ECO:0000259" key="1">
    <source>
        <dbReference type="Pfam" id="PF00144"/>
    </source>
</evidence>
<dbReference type="GO" id="GO:0016787">
    <property type="term" value="F:hydrolase activity"/>
    <property type="evidence" value="ECO:0007669"/>
    <property type="project" value="UniProtKB-KW"/>
</dbReference>
<proteinExistence type="predicted"/>
<dbReference type="PANTHER" id="PTHR43283">
    <property type="entry name" value="BETA-LACTAMASE-RELATED"/>
    <property type="match status" value="1"/>
</dbReference>
<dbReference type="EC" id="3.-.-.-" evidence="2"/>
<organism evidence="2 3">
    <name type="scientific">Hymenobacter humi</name>
    <dbReference type="NCBI Taxonomy" id="1411620"/>
    <lineage>
        <taxon>Bacteria</taxon>
        <taxon>Pseudomonadati</taxon>
        <taxon>Bacteroidota</taxon>
        <taxon>Cytophagia</taxon>
        <taxon>Cytophagales</taxon>
        <taxon>Hymenobacteraceae</taxon>
        <taxon>Hymenobacter</taxon>
    </lineage>
</organism>
<keyword evidence="2" id="KW-0378">Hydrolase</keyword>
<protein>
    <submittedName>
        <fullName evidence="2">Serine hydrolase domain-containing protein</fullName>
        <ecNumber evidence="2">3.-.-.-</ecNumber>
    </submittedName>
</protein>
<reference evidence="3" key="1">
    <citation type="journal article" date="2019" name="Int. J. Syst. Evol. Microbiol.">
        <title>The Global Catalogue of Microorganisms (GCM) 10K type strain sequencing project: providing services to taxonomists for standard genome sequencing and annotation.</title>
        <authorList>
            <consortium name="The Broad Institute Genomics Platform"/>
            <consortium name="The Broad Institute Genome Sequencing Center for Infectious Disease"/>
            <person name="Wu L."/>
            <person name="Ma J."/>
        </authorList>
    </citation>
    <scope>NUCLEOTIDE SEQUENCE [LARGE SCALE GENOMIC DNA]</scope>
    <source>
        <strain evidence="3">JCM 19635</strain>
    </source>
</reference>
<dbReference type="EMBL" id="JBHTEK010000007">
    <property type="protein sequence ID" value="MFC7671316.1"/>
    <property type="molecule type" value="Genomic_DNA"/>
</dbReference>
<sequence length="318" mass="36439">MNETERLLARLVEGRQTPSVQYVFFDQDRTIQHTQLGYADVLHRRGTTAQTTYQAYSVTKTFTALALLQLAEQHRLALDQPALSYLPDFPYGLDITVRHLLTHTAGLPNPLPLGWIHLASEHPTFDSRAFFQRIFRQHPTPRTPPNQRFAYSNLGYVLLGQVIEHVSGLRYEDYVRQHILAPLQLTARELGFAVADARCHAKGYHKRTSFSYLLLGWLLDKDKYMNPAEGMWKPFKTVYVNGASYGGLIGTAPAFVRYLQALLTSHSVLLSDEYKQQLFAENRTNDHRPTGMCLAWFRGQPARDRLRGPCGRRRRVLL</sequence>
<dbReference type="Pfam" id="PF00144">
    <property type="entry name" value="Beta-lactamase"/>
    <property type="match status" value="1"/>
</dbReference>
<dbReference type="Proteomes" id="UP001596513">
    <property type="component" value="Unassembled WGS sequence"/>
</dbReference>
<dbReference type="RefSeq" id="WP_380207362.1">
    <property type="nucleotide sequence ID" value="NZ_JBHTEK010000007.1"/>
</dbReference>
<dbReference type="InterPro" id="IPR012338">
    <property type="entry name" value="Beta-lactam/transpept-like"/>
</dbReference>
<accession>A0ABW2UFV3</accession>
<dbReference type="InterPro" id="IPR050789">
    <property type="entry name" value="Diverse_Enzym_Activities"/>
</dbReference>
<dbReference type="InterPro" id="IPR001466">
    <property type="entry name" value="Beta-lactam-related"/>
</dbReference>